<proteinExistence type="predicted"/>
<organism evidence="1 2">
    <name type="scientific">Staphylococcus delphini</name>
    <dbReference type="NCBI Taxonomy" id="53344"/>
    <lineage>
        <taxon>Bacteria</taxon>
        <taxon>Bacillati</taxon>
        <taxon>Bacillota</taxon>
        <taxon>Bacilli</taxon>
        <taxon>Bacillales</taxon>
        <taxon>Staphylococcaceae</taxon>
        <taxon>Staphylococcus</taxon>
        <taxon>Staphylococcus intermedius group</taxon>
    </lineage>
</organism>
<reference evidence="1" key="1">
    <citation type="journal article" date="2021" name="Front. Microbiol.">
        <title>Presence and Characterization of a Novel cfr-Carrying Tn558 Transposon Derivative in Staphylococcus delphini Isolated From Retail Food.</title>
        <authorList>
            <person name="Zhang F."/>
            <person name="Wu S."/>
            <person name="Huang J."/>
            <person name="Yang R."/>
            <person name="Zhang J."/>
            <person name="Lei T."/>
            <person name="Dai J."/>
            <person name="Ding Y."/>
            <person name="Xue L."/>
            <person name="Wang J."/>
            <person name="Chen M."/>
            <person name="Wu Q."/>
        </authorList>
    </citation>
    <scope>NUCLEOTIDE SEQUENCE</scope>
    <source>
        <strain evidence="1">2794-1</strain>
    </source>
</reference>
<accession>A0AAQ0D5V8</accession>
<dbReference type="EMBL" id="CP063367">
    <property type="protein sequence ID" value="QUM68623.1"/>
    <property type="molecule type" value="Genomic_DNA"/>
</dbReference>
<dbReference type="Proteomes" id="UP000675994">
    <property type="component" value="Chromosome"/>
</dbReference>
<gene>
    <name evidence="1" type="ORF">IPU22_08540</name>
</gene>
<protein>
    <submittedName>
        <fullName evidence="1">Uncharacterized protein</fullName>
    </submittedName>
</protein>
<name>A0AAQ0D5V8_9STAP</name>
<dbReference type="RefSeq" id="WP_212574555.1">
    <property type="nucleotide sequence ID" value="NZ_CP063367.1"/>
</dbReference>
<evidence type="ECO:0000313" key="1">
    <source>
        <dbReference type="EMBL" id="QUM68623.1"/>
    </source>
</evidence>
<evidence type="ECO:0000313" key="2">
    <source>
        <dbReference type="Proteomes" id="UP000675994"/>
    </source>
</evidence>
<dbReference type="AlphaFoldDB" id="A0AAQ0D5V8"/>
<sequence length="47" mass="5745">MKYIITIAVILYIAYQYYIKRNANDDIDKFNEYDHMHLNNMRAEVSE</sequence>